<proteinExistence type="predicted"/>
<reference evidence="2" key="1">
    <citation type="submission" date="2019-08" db="EMBL/GenBank/DDBJ databases">
        <authorList>
            <person name="Kucharzyk K."/>
            <person name="Murdoch R.W."/>
            <person name="Higgins S."/>
            <person name="Loffler F."/>
        </authorList>
    </citation>
    <scope>NUCLEOTIDE SEQUENCE</scope>
</reference>
<evidence type="ECO:0000313" key="2">
    <source>
        <dbReference type="EMBL" id="MPN20412.1"/>
    </source>
</evidence>
<feature type="compositionally biased region" description="Gly residues" evidence="1">
    <location>
        <begin position="71"/>
        <end position="86"/>
    </location>
</feature>
<gene>
    <name evidence="2" type="ORF">SDC9_167791</name>
</gene>
<sequence>MAEVAVQPVVGVLPHGAGVEHHHVRVGARRGGHVPRLVEQSGDPLGIAHVHLAAVRPHLVRTRQGSPVDGGRQGGGRRQGGGGLVHGGPTLQERLLPHPYGGATGDTTSTRPAGAEHRRHRHGRAFGAASCDGPGTIDDADPRNPCPIDPTGPIVRS</sequence>
<protein>
    <submittedName>
        <fullName evidence="2">Uncharacterized protein</fullName>
    </submittedName>
</protein>
<organism evidence="2">
    <name type="scientific">bioreactor metagenome</name>
    <dbReference type="NCBI Taxonomy" id="1076179"/>
    <lineage>
        <taxon>unclassified sequences</taxon>
        <taxon>metagenomes</taxon>
        <taxon>ecological metagenomes</taxon>
    </lineage>
</organism>
<comment type="caution">
    <text evidence="2">The sequence shown here is derived from an EMBL/GenBank/DDBJ whole genome shotgun (WGS) entry which is preliminary data.</text>
</comment>
<name>A0A645G390_9ZZZZ</name>
<accession>A0A645G390</accession>
<dbReference type="EMBL" id="VSSQ01068167">
    <property type="protein sequence ID" value="MPN20412.1"/>
    <property type="molecule type" value="Genomic_DNA"/>
</dbReference>
<dbReference type="AlphaFoldDB" id="A0A645G390"/>
<evidence type="ECO:0000256" key="1">
    <source>
        <dbReference type="SAM" id="MobiDB-lite"/>
    </source>
</evidence>
<feature type="region of interest" description="Disordered" evidence="1">
    <location>
        <begin position="63"/>
        <end position="157"/>
    </location>
</feature>